<dbReference type="GO" id="GO:0005886">
    <property type="term" value="C:plasma membrane"/>
    <property type="evidence" value="ECO:0007669"/>
    <property type="project" value="UniProtKB-SubCell"/>
</dbReference>
<keyword evidence="3" id="KW-1003">Cell membrane</keyword>
<evidence type="ECO:0000256" key="6">
    <source>
        <dbReference type="ARBA" id="ARBA00023136"/>
    </source>
</evidence>
<dbReference type="AlphaFoldDB" id="B3E281"/>
<evidence type="ECO:0000256" key="3">
    <source>
        <dbReference type="ARBA" id="ARBA00022475"/>
    </source>
</evidence>
<feature type="transmembrane region" description="Helical" evidence="7">
    <location>
        <begin position="119"/>
        <end position="136"/>
    </location>
</feature>
<evidence type="ECO:0000313" key="8">
    <source>
        <dbReference type="EMBL" id="ACD97184.1"/>
    </source>
</evidence>
<dbReference type="PANTHER" id="PTHR43663:SF1">
    <property type="entry name" value="CHROMATE TRANSPORTER"/>
    <property type="match status" value="1"/>
</dbReference>
<dbReference type="KEGG" id="glo:Glov_3481"/>
<dbReference type="InterPro" id="IPR003370">
    <property type="entry name" value="Chromate_transpt"/>
</dbReference>
<name>B3E281_TRIL1</name>
<evidence type="ECO:0000256" key="1">
    <source>
        <dbReference type="ARBA" id="ARBA00004651"/>
    </source>
</evidence>
<evidence type="ECO:0000313" key="9">
    <source>
        <dbReference type="Proteomes" id="UP000002420"/>
    </source>
</evidence>
<dbReference type="RefSeq" id="WP_012471504.1">
    <property type="nucleotide sequence ID" value="NC_010814.1"/>
</dbReference>
<keyword evidence="4 7" id="KW-0812">Transmembrane</keyword>
<dbReference type="PANTHER" id="PTHR43663">
    <property type="entry name" value="CHROMATE TRANSPORT PROTEIN-RELATED"/>
    <property type="match status" value="1"/>
</dbReference>
<comment type="similarity">
    <text evidence="2">Belongs to the chromate ion transporter (CHR) (TC 2.A.51) family.</text>
</comment>
<sequence>MTPDSHQHHPVSLWEIFALFCTVGLTGFGGGMAIVALAERMVVKERQWVSPEEFLHGLAFGQILGPFSLNTCTFVGYRLRGVAGGLLAAAGFLLPSFLIVSLLAWLYLRFQHLHLLQKALAGTNPVVIGLICAVVLDMGKKQVRGGGAWLLALATFAAAALLKLNVALVLAASLVWALAAAFHKRGTS</sequence>
<organism evidence="8 9">
    <name type="scientific">Trichlorobacter lovleyi (strain ATCC BAA-1151 / DSM 17278 / SZ)</name>
    <name type="common">Geobacter lovleyi</name>
    <dbReference type="NCBI Taxonomy" id="398767"/>
    <lineage>
        <taxon>Bacteria</taxon>
        <taxon>Pseudomonadati</taxon>
        <taxon>Thermodesulfobacteriota</taxon>
        <taxon>Desulfuromonadia</taxon>
        <taxon>Geobacterales</taxon>
        <taxon>Geobacteraceae</taxon>
        <taxon>Trichlorobacter</taxon>
    </lineage>
</organism>
<reference evidence="8 9" key="1">
    <citation type="submission" date="2008-05" db="EMBL/GenBank/DDBJ databases">
        <title>Complete sequence of chromosome of Geobacter lovleyi SZ.</title>
        <authorList>
            <consortium name="US DOE Joint Genome Institute"/>
            <person name="Lucas S."/>
            <person name="Copeland A."/>
            <person name="Lapidus A."/>
            <person name="Glavina del Rio T."/>
            <person name="Dalin E."/>
            <person name="Tice H."/>
            <person name="Bruce D."/>
            <person name="Goodwin L."/>
            <person name="Pitluck S."/>
            <person name="Chertkov O."/>
            <person name="Meincke L."/>
            <person name="Brettin T."/>
            <person name="Detter J.C."/>
            <person name="Han C."/>
            <person name="Tapia R."/>
            <person name="Kuske C.R."/>
            <person name="Schmutz J."/>
            <person name="Larimer F."/>
            <person name="Land M."/>
            <person name="Hauser L."/>
            <person name="Kyrpides N."/>
            <person name="Mikhailova N."/>
            <person name="Sung Y."/>
            <person name="Fletcher K.E."/>
            <person name="Ritalahti K.M."/>
            <person name="Loeffler F.E."/>
            <person name="Richardson P."/>
        </authorList>
    </citation>
    <scope>NUCLEOTIDE SEQUENCE [LARGE SCALE GENOMIC DNA]</scope>
    <source>
        <strain evidence="9">ATCC BAA-1151 / DSM 17278 / SZ</strain>
    </source>
</reference>
<dbReference type="OrthoDB" id="8596378at2"/>
<feature type="transmembrane region" description="Helical" evidence="7">
    <location>
        <begin position="148"/>
        <end position="179"/>
    </location>
</feature>
<gene>
    <name evidence="8" type="ordered locus">Glov_3481</name>
</gene>
<dbReference type="STRING" id="398767.Glov_3481"/>
<protein>
    <submittedName>
        <fullName evidence="8">Chromate transporter</fullName>
    </submittedName>
</protein>
<dbReference type="InterPro" id="IPR052518">
    <property type="entry name" value="CHR_Transporter"/>
</dbReference>
<keyword evidence="6 7" id="KW-0472">Membrane</keyword>
<keyword evidence="9" id="KW-1185">Reference proteome</keyword>
<dbReference type="GO" id="GO:0015109">
    <property type="term" value="F:chromate transmembrane transporter activity"/>
    <property type="evidence" value="ECO:0007669"/>
    <property type="project" value="InterPro"/>
</dbReference>
<dbReference type="Proteomes" id="UP000002420">
    <property type="component" value="Chromosome"/>
</dbReference>
<evidence type="ECO:0000256" key="5">
    <source>
        <dbReference type="ARBA" id="ARBA00022989"/>
    </source>
</evidence>
<proteinExistence type="inferred from homology"/>
<feature type="transmembrane region" description="Helical" evidence="7">
    <location>
        <begin position="83"/>
        <end position="107"/>
    </location>
</feature>
<evidence type="ECO:0000256" key="4">
    <source>
        <dbReference type="ARBA" id="ARBA00022692"/>
    </source>
</evidence>
<comment type="subcellular location">
    <subcellularLocation>
        <location evidence="1">Cell membrane</location>
        <topology evidence="1">Multi-pass membrane protein</topology>
    </subcellularLocation>
</comment>
<dbReference type="EMBL" id="CP001089">
    <property type="protein sequence ID" value="ACD97184.1"/>
    <property type="molecule type" value="Genomic_DNA"/>
</dbReference>
<evidence type="ECO:0000256" key="7">
    <source>
        <dbReference type="SAM" id="Phobius"/>
    </source>
</evidence>
<dbReference type="HOGENOM" id="CLU_018106_3_0_7"/>
<evidence type="ECO:0000256" key="2">
    <source>
        <dbReference type="ARBA" id="ARBA00005262"/>
    </source>
</evidence>
<dbReference type="Pfam" id="PF02417">
    <property type="entry name" value="Chromate_transp"/>
    <property type="match status" value="1"/>
</dbReference>
<feature type="transmembrane region" description="Helical" evidence="7">
    <location>
        <begin position="16"/>
        <end position="38"/>
    </location>
</feature>
<keyword evidence="5 7" id="KW-1133">Transmembrane helix</keyword>
<accession>B3E281</accession>
<dbReference type="eggNOG" id="COG2059">
    <property type="taxonomic scope" value="Bacteria"/>
</dbReference>